<dbReference type="PROSITE" id="PS50297">
    <property type="entry name" value="ANK_REP_REGION"/>
    <property type="match status" value="1"/>
</dbReference>
<dbReference type="Pfam" id="PF12796">
    <property type="entry name" value="Ank_2"/>
    <property type="match status" value="2"/>
</dbReference>
<gene>
    <name evidence="5" type="primary">164</name>
</gene>
<dbReference type="PANTHER" id="PTHR24198">
    <property type="entry name" value="ANKYRIN REPEAT AND PROTEIN KINASE DOMAIN-CONTAINING PROTEIN"/>
    <property type="match status" value="1"/>
</dbReference>
<evidence type="ECO:0000256" key="1">
    <source>
        <dbReference type="ARBA" id="ARBA00022737"/>
    </source>
</evidence>
<evidence type="ECO:0000313" key="6">
    <source>
        <dbReference type="Proteomes" id="UP000121784"/>
    </source>
</evidence>
<keyword evidence="1" id="KW-0677">Repeat</keyword>
<dbReference type="SUPFAM" id="SSF48403">
    <property type="entry name" value="Ankyrin repeat"/>
    <property type="match status" value="1"/>
</dbReference>
<evidence type="ECO:0000256" key="2">
    <source>
        <dbReference type="ARBA" id="ARBA00023043"/>
    </source>
</evidence>
<proteinExistence type="predicted"/>
<feature type="repeat" description="ANK" evidence="3">
    <location>
        <begin position="68"/>
        <end position="103"/>
    </location>
</feature>
<dbReference type="Proteomes" id="UP000121784">
    <property type="component" value="Segment"/>
</dbReference>
<dbReference type="InterPro" id="IPR002110">
    <property type="entry name" value="Ankyrin_rpt"/>
</dbReference>
<feature type="repeat" description="ANK" evidence="3">
    <location>
        <begin position="383"/>
        <end position="416"/>
    </location>
</feature>
<dbReference type="PANTHER" id="PTHR24198:SF165">
    <property type="entry name" value="ANKYRIN REPEAT-CONTAINING PROTEIN-RELATED"/>
    <property type="match status" value="1"/>
</dbReference>
<evidence type="ECO:0000313" key="5">
    <source>
        <dbReference type="EMBL" id="AIT70779.1"/>
    </source>
</evidence>
<accession>A0A097IW28</accession>
<dbReference type="EMBL" id="KM595078">
    <property type="protein sequence ID" value="AIT70779.1"/>
    <property type="molecule type" value="Genomic_DNA"/>
</dbReference>
<feature type="repeat" description="ANK" evidence="3">
    <location>
        <begin position="104"/>
        <end position="139"/>
    </location>
</feature>
<sequence>MIFFDALDNNDYYYLKLYINILNWESVKFGKNYLSYYLCGEYNVFDIDIRIVNLLIDNCPYINILDEDGNTFLHLYFNYYNEPNIDIIKLLIDSGININVKNNNGNSVLHVYFYYYNKPNIDIIKLLIDSGIDINITNNNGDTLLHTYFDKSCDAVFNYELIELLVNSGINLYNTDVDNITPIHMYLLNNITIDIHILKVLLSGIILKDDKFKDLLYIYITKYRPDYDIIYILSKHGLKYKDELGNNALMMYMYNNNYDFNIKTVKLIIEKCGGDINFSNNNGDRPIDYYLKFNYNITINIIKDLIKMGTTVNKDTRLMKSCLFNGRNVNIDIIKYIYDITFTYTNYNKENLLHIYLENAINTNVVDFIIHNYKESINDINSKGLYPIHAAIGGYSSTKVIEHLIKLGSDINLLTNDGKTTLLFALKRKDEIIKLLLNYKPSITTLRKTINNLDNISLEYNIESFIILIRYILSVDLEFYNILHKMIIYNNNKNIMMYVDKCYNELLNIKKIQINSYISMSILDIIFKYDKNTACKYIKLCPILPYKKFPLYSNVINTRIYLLIKRHKLLNNVIECTQKSNNIWKVIPNEIKLIIFSYISDKDLLFFKKSIQ</sequence>
<evidence type="ECO:0000256" key="3">
    <source>
        <dbReference type="PROSITE-ProRule" id="PRU00023"/>
    </source>
</evidence>
<dbReference type="Pfam" id="PF09372">
    <property type="entry name" value="PRANC"/>
    <property type="match status" value="1"/>
</dbReference>
<protein>
    <submittedName>
        <fullName evidence="5">Ankyrin repeat and PRANC domain-containing protein</fullName>
    </submittedName>
</protein>
<keyword evidence="2 3" id="KW-0040">ANK repeat</keyword>
<dbReference type="PROSITE" id="PS50088">
    <property type="entry name" value="ANK_REPEAT"/>
    <property type="match status" value="3"/>
</dbReference>
<organism evidence="5 6">
    <name type="scientific">Cotia virus</name>
    <dbReference type="NCBI Taxonomy" id="39444"/>
    <lineage>
        <taxon>Viruses</taxon>
        <taxon>Varidnaviria</taxon>
        <taxon>Bamfordvirae</taxon>
        <taxon>Nucleocytoviricota</taxon>
        <taxon>Pokkesviricetes</taxon>
        <taxon>Chitovirales</taxon>
        <taxon>Poxviridae</taxon>
        <taxon>Chordopoxvirinae</taxon>
        <taxon>Oryzopoxvirus</taxon>
        <taxon>Oryzopoxvirus cotia</taxon>
    </lineage>
</organism>
<dbReference type="InterPro" id="IPR036770">
    <property type="entry name" value="Ankyrin_rpt-contain_sf"/>
</dbReference>
<dbReference type="SMART" id="SM00248">
    <property type="entry name" value="ANK"/>
    <property type="match status" value="10"/>
</dbReference>
<name>A0A097IW28_9POXV</name>
<evidence type="ECO:0000259" key="4">
    <source>
        <dbReference type="Pfam" id="PF09372"/>
    </source>
</evidence>
<reference evidence="5 6" key="1">
    <citation type="submission" date="2014-09" db="EMBL/GenBank/DDBJ databases">
        <title>Complete Genome Sequence of the Embu Virus Strain SPAn 880.</title>
        <authorList>
            <person name="Ibrahim M.S."/>
            <person name="Antwerpen M.H."/>
            <person name="Georgi E."/>
            <person name="Vette P."/>
            <person name="Zoeller G."/>
            <person name="Meyer H."/>
        </authorList>
    </citation>
    <scope>NUCLEOTIDE SEQUENCE [LARGE SCALE GENOMIC DNA]</scope>
    <source>
        <strain evidence="5">SPAn880</strain>
    </source>
</reference>
<dbReference type="InterPro" id="IPR018272">
    <property type="entry name" value="PRANC_domain"/>
</dbReference>
<dbReference type="Gene3D" id="1.25.40.20">
    <property type="entry name" value="Ankyrin repeat-containing domain"/>
    <property type="match status" value="3"/>
</dbReference>
<feature type="domain" description="PRANC" evidence="4">
    <location>
        <begin position="520"/>
        <end position="604"/>
    </location>
</feature>